<dbReference type="GO" id="GO:0031080">
    <property type="term" value="C:nuclear pore outer ring"/>
    <property type="evidence" value="ECO:0007669"/>
    <property type="project" value="TreeGrafter"/>
</dbReference>
<dbReference type="OrthoDB" id="17644at2759"/>
<dbReference type="GO" id="GO:0045893">
    <property type="term" value="P:positive regulation of DNA-templated transcription"/>
    <property type="evidence" value="ECO:0007669"/>
    <property type="project" value="TreeGrafter"/>
</dbReference>
<dbReference type="InterPro" id="IPR011502">
    <property type="entry name" value="Nucleoporin_Nup85"/>
</dbReference>
<name>A0A6J2XS65_SITOR</name>
<dbReference type="GO" id="GO:0031965">
    <property type="term" value="C:nuclear membrane"/>
    <property type="evidence" value="ECO:0007669"/>
    <property type="project" value="UniProtKB-UniRule"/>
</dbReference>
<evidence type="ECO:0000256" key="9">
    <source>
        <dbReference type="RuleBase" id="RU365073"/>
    </source>
</evidence>
<dbReference type="RefSeq" id="XP_030754348.1">
    <property type="nucleotide sequence ID" value="XM_030898488.1"/>
</dbReference>
<dbReference type="GO" id="GO:0017056">
    <property type="term" value="F:structural constituent of nuclear pore"/>
    <property type="evidence" value="ECO:0007669"/>
    <property type="project" value="TreeGrafter"/>
</dbReference>
<comment type="subunit">
    <text evidence="9">Component of the nuclear pore complex (NPC).</text>
</comment>
<gene>
    <name evidence="11" type="primary">LOC115881109</name>
</gene>
<evidence type="ECO:0000256" key="3">
    <source>
        <dbReference type="ARBA" id="ARBA00022448"/>
    </source>
</evidence>
<keyword evidence="10" id="KW-1185">Reference proteome</keyword>
<evidence type="ECO:0000256" key="8">
    <source>
        <dbReference type="ARBA" id="ARBA00023242"/>
    </source>
</evidence>
<keyword evidence="5 9" id="KW-0653">Protein transport</keyword>
<reference evidence="11" key="1">
    <citation type="submission" date="2025-08" db="UniProtKB">
        <authorList>
            <consortium name="RefSeq"/>
        </authorList>
    </citation>
    <scope>IDENTIFICATION</scope>
    <source>
        <tissue evidence="11">Gonads</tissue>
    </source>
</reference>
<protein>
    <recommendedName>
        <fullName evidence="9">Nuclear pore complex protein Nup85</fullName>
    </recommendedName>
</protein>
<dbReference type="GO" id="GO:0006606">
    <property type="term" value="P:protein import into nucleus"/>
    <property type="evidence" value="ECO:0007669"/>
    <property type="project" value="TreeGrafter"/>
</dbReference>
<comment type="similarity">
    <text evidence="2 9">Belongs to the nucleoporin Nup85 family.</text>
</comment>
<dbReference type="GeneID" id="115881109"/>
<evidence type="ECO:0000256" key="7">
    <source>
        <dbReference type="ARBA" id="ARBA00023132"/>
    </source>
</evidence>
<evidence type="ECO:0000313" key="10">
    <source>
        <dbReference type="Proteomes" id="UP000504635"/>
    </source>
</evidence>
<keyword evidence="4 9" id="KW-0509">mRNA transport</keyword>
<dbReference type="PANTHER" id="PTHR13373">
    <property type="entry name" value="FROUNT PROTEIN-RELATED"/>
    <property type="match status" value="1"/>
</dbReference>
<keyword evidence="9" id="KW-0472">Membrane</keyword>
<dbReference type="CTD" id="37078"/>
<organism evidence="10 11">
    <name type="scientific">Sitophilus oryzae</name>
    <name type="common">Rice weevil</name>
    <name type="synonym">Curculio oryzae</name>
    <dbReference type="NCBI Taxonomy" id="7048"/>
    <lineage>
        <taxon>Eukaryota</taxon>
        <taxon>Metazoa</taxon>
        <taxon>Ecdysozoa</taxon>
        <taxon>Arthropoda</taxon>
        <taxon>Hexapoda</taxon>
        <taxon>Insecta</taxon>
        <taxon>Pterygota</taxon>
        <taxon>Neoptera</taxon>
        <taxon>Endopterygota</taxon>
        <taxon>Coleoptera</taxon>
        <taxon>Polyphaga</taxon>
        <taxon>Cucujiformia</taxon>
        <taxon>Curculionidae</taxon>
        <taxon>Dryophthorinae</taxon>
        <taxon>Sitophilus</taxon>
    </lineage>
</organism>
<comment type="subcellular location">
    <subcellularLocation>
        <location evidence="1 9">Nucleus</location>
        <location evidence="1 9">Nuclear pore complex</location>
    </subcellularLocation>
</comment>
<keyword evidence="3 9" id="KW-0813">Transport</keyword>
<dbReference type="Pfam" id="PF07575">
    <property type="entry name" value="Nucleopor_Nup85"/>
    <property type="match status" value="1"/>
</dbReference>
<keyword evidence="6 9" id="KW-0811">Translocation</keyword>
<evidence type="ECO:0000256" key="1">
    <source>
        <dbReference type="ARBA" id="ARBA00004567"/>
    </source>
</evidence>
<dbReference type="AlphaFoldDB" id="A0A6J2XS65"/>
<keyword evidence="8 9" id="KW-0539">Nucleus</keyword>
<dbReference type="Proteomes" id="UP000504635">
    <property type="component" value="Unplaced"/>
</dbReference>
<dbReference type="KEGG" id="soy:115881109"/>
<dbReference type="GO" id="GO:0006406">
    <property type="term" value="P:mRNA export from nucleus"/>
    <property type="evidence" value="ECO:0007669"/>
    <property type="project" value="TreeGrafter"/>
</dbReference>
<evidence type="ECO:0000256" key="5">
    <source>
        <dbReference type="ARBA" id="ARBA00022927"/>
    </source>
</evidence>
<proteinExistence type="inferred from homology"/>
<accession>A0A6J2XS65</accession>
<dbReference type="InParanoid" id="A0A6J2XS65"/>
<dbReference type="PANTHER" id="PTHR13373:SF21">
    <property type="entry name" value="NUCLEAR PORE COMPLEX PROTEIN NUP85"/>
    <property type="match status" value="1"/>
</dbReference>
<comment type="function">
    <text evidence="9">Functions as a component of the nuclear pore complex (NPC).</text>
</comment>
<dbReference type="FunCoup" id="A0A6J2XS65">
    <property type="interactions" value="2164"/>
</dbReference>
<sequence>MSQDDAKIFLIPNELCRRAGLGATWKPLNQFAVFPHERRTVRQKDIPSNFASTAQSSVFLVQHSIILYHPILRKLVNESSGTFLTVQSTVSSKSSEFKGEILKLSRQYRSIIRACLENLQDEIGKNNITNSERDELRDYITIFYSIECIWHLCEILFIDVIPGNIVLPYLLDWVRFHFPKHERNAALLISGDVTSLELHEDYWPTVFGNFLQGRIKIVRTLLRQNSAFGSSVFQLVDEVLKTMPTYNVINSISINEFNLQWKHWTTDIQLKIDAKQFITNHNLNLLMRLIVGEEEAWAEIQSHCETWYEFLAGWLFYTEPSVKSFELGQFAKLSIRKMRIKDHMKHLDRVLLAAMEFDLFEVIKEIQHMTENGWFVCHLADILHHSGSLSVLEKEVENFTSENLRESFLLDYGTILMGHSSLWEVGLNYLDYCQNIGLQAVELLLPRIPFSTETKAHKLIREARNRELHSVAQSICKIQGTRSLKRGRVGNALTWALKSQDGPFTSYLADLVLKKYIENGELNSTDLLDNLGSCMLASDRLIFLGKYNEFHKLYQAGEYKECGHLLISLLASKIVPKYFWSVLLSEAIPLLESEELVFSANDTYTIQHCLEEKEAIPQLADKISILRLAAARNLSRALMFEAQLAQ</sequence>
<evidence type="ECO:0000313" key="11">
    <source>
        <dbReference type="RefSeq" id="XP_030754348.1"/>
    </source>
</evidence>
<evidence type="ECO:0000256" key="6">
    <source>
        <dbReference type="ARBA" id="ARBA00023010"/>
    </source>
</evidence>
<evidence type="ECO:0000256" key="4">
    <source>
        <dbReference type="ARBA" id="ARBA00022816"/>
    </source>
</evidence>
<keyword evidence="7 9" id="KW-0906">Nuclear pore complex</keyword>
<evidence type="ECO:0000256" key="2">
    <source>
        <dbReference type="ARBA" id="ARBA00005573"/>
    </source>
</evidence>